<gene>
    <name evidence="1" type="ORF">BC792_11580</name>
</gene>
<protein>
    <submittedName>
        <fullName evidence="1">Uncharacterized protein</fullName>
    </submittedName>
</protein>
<organism evidence="1 2">
    <name type="scientific">Sphingobacterium allocomposti</name>
    <dbReference type="NCBI Taxonomy" id="415956"/>
    <lineage>
        <taxon>Bacteria</taxon>
        <taxon>Pseudomonadati</taxon>
        <taxon>Bacteroidota</taxon>
        <taxon>Sphingobacteriia</taxon>
        <taxon>Sphingobacteriales</taxon>
        <taxon>Sphingobacteriaceae</taxon>
        <taxon>Sphingobacterium</taxon>
    </lineage>
</organism>
<sequence length="34" mass="4093">MVKFELLILKQQIIFLPIEDNDCQVLTNRNDTMR</sequence>
<dbReference type="EMBL" id="VNHX01000015">
    <property type="protein sequence ID" value="TYP92978.1"/>
    <property type="molecule type" value="Genomic_DNA"/>
</dbReference>
<dbReference type="AlphaFoldDB" id="A0A5S5DC90"/>
<keyword evidence="2" id="KW-1185">Reference proteome</keyword>
<evidence type="ECO:0000313" key="1">
    <source>
        <dbReference type="EMBL" id="TYP92978.1"/>
    </source>
</evidence>
<comment type="caution">
    <text evidence="1">The sequence shown here is derived from an EMBL/GenBank/DDBJ whole genome shotgun (WGS) entry which is preliminary data.</text>
</comment>
<proteinExistence type="predicted"/>
<evidence type="ECO:0000313" key="2">
    <source>
        <dbReference type="Proteomes" id="UP000325105"/>
    </source>
</evidence>
<dbReference type="Proteomes" id="UP000325105">
    <property type="component" value="Unassembled WGS sequence"/>
</dbReference>
<accession>A0A5S5DC90</accession>
<reference evidence="1 2" key="1">
    <citation type="submission" date="2019-07" db="EMBL/GenBank/DDBJ databases">
        <title>Genomic Encyclopedia of Archaeal and Bacterial Type Strains, Phase II (KMG-II): from individual species to whole genera.</title>
        <authorList>
            <person name="Goeker M."/>
        </authorList>
    </citation>
    <scope>NUCLEOTIDE SEQUENCE [LARGE SCALE GENOMIC DNA]</scope>
    <source>
        <strain evidence="1 2">DSM 18850</strain>
    </source>
</reference>
<name>A0A5S5DC90_9SPHI</name>